<organism evidence="2 3">
    <name type="scientific">Hebeloma cylindrosporum</name>
    <dbReference type="NCBI Taxonomy" id="76867"/>
    <lineage>
        <taxon>Eukaryota</taxon>
        <taxon>Fungi</taxon>
        <taxon>Dikarya</taxon>
        <taxon>Basidiomycota</taxon>
        <taxon>Agaricomycotina</taxon>
        <taxon>Agaricomycetes</taxon>
        <taxon>Agaricomycetidae</taxon>
        <taxon>Agaricales</taxon>
        <taxon>Agaricineae</taxon>
        <taxon>Hymenogastraceae</taxon>
        <taxon>Hebeloma</taxon>
    </lineage>
</organism>
<evidence type="ECO:0000256" key="1">
    <source>
        <dbReference type="SAM" id="MobiDB-lite"/>
    </source>
</evidence>
<proteinExistence type="predicted"/>
<feature type="compositionally biased region" description="Basic and acidic residues" evidence="1">
    <location>
        <begin position="1"/>
        <end position="10"/>
    </location>
</feature>
<feature type="compositionally biased region" description="Basic and acidic residues" evidence="1">
    <location>
        <begin position="28"/>
        <end position="54"/>
    </location>
</feature>
<accession>A0A0C3CT62</accession>
<reference evidence="2 3" key="1">
    <citation type="submission" date="2014-04" db="EMBL/GenBank/DDBJ databases">
        <authorList>
            <consortium name="DOE Joint Genome Institute"/>
            <person name="Kuo A."/>
            <person name="Gay G."/>
            <person name="Dore J."/>
            <person name="Kohler A."/>
            <person name="Nagy L.G."/>
            <person name="Floudas D."/>
            <person name="Copeland A."/>
            <person name="Barry K.W."/>
            <person name="Cichocki N."/>
            <person name="Veneault-Fourrey C."/>
            <person name="LaButti K."/>
            <person name="Lindquist E.A."/>
            <person name="Lipzen A."/>
            <person name="Lundell T."/>
            <person name="Morin E."/>
            <person name="Murat C."/>
            <person name="Sun H."/>
            <person name="Tunlid A."/>
            <person name="Henrissat B."/>
            <person name="Grigoriev I.V."/>
            <person name="Hibbett D.S."/>
            <person name="Martin F."/>
            <person name="Nordberg H.P."/>
            <person name="Cantor M.N."/>
            <person name="Hua S.X."/>
        </authorList>
    </citation>
    <scope>NUCLEOTIDE SEQUENCE [LARGE SCALE GENOMIC DNA]</scope>
    <source>
        <strain evidence="3">h7</strain>
    </source>
</reference>
<feature type="region of interest" description="Disordered" evidence="1">
    <location>
        <begin position="1"/>
        <end position="111"/>
    </location>
</feature>
<reference evidence="3" key="2">
    <citation type="submission" date="2015-01" db="EMBL/GenBank/DDBJ databases">
        <title>Evolutionary Origins and Diversification of the Mycorrhizal Mutualists.</title>
        <authorList>
            <consortium name="DOE Joint Genome Institute"/>
            <consortium name="Mycorrhizal Genomics Consortium"/>
            <person name="Kohler A."/>
            <person name="Kuo A."/>
            <person name="Nagy L.G."/>
            <person name="Floudas D."/>
            <person name="Copeland A."/>
            <person name="Barry K.W."/>
            <person name="Cichocki N."/>
            <person name="Veneault-Fourrey C."/>
            <person name="LaButti K."/>
            <person name="Lindquist E.A."/>
            <person name="Lipzen A."/>
            <person name="Lundell T."/>
            <person name="Morin E."/>
            <person name="Murat C."/>
            <person name="Riley R."/>
            <person name="Ohm R."/>
            <person name="Sun H."/>
            <person name="Tunlid A."/>
            <person name="Henrissat B."/>
            <person name="Grigoriev I.V."/>
            <person name="Hibbett D.S."/>
            <person name="Martin F."/>
        </authorList>
    </citation>
    <scope>NUCLEOTIDE SEQUENCE [LARGE SCALE GENOMIC DNA]</scope>
    <source>
        <strain evidence="3">h7</strain>
    </source>
</reference>
<name>A0A0C3CT62_HEBCY</name>
<dbReference type="AlphaFoldDB" id="A0A0C3CT62"/>
<keyword evidence="3" id="KW-1185">Reference proteome</keyword>
<dbReference type="HOGENOM" id="CLU_2158732_0_0_1"/>
<dbReference type="EMBL" id="KN831770">
    <property type="protein sequence ID" value="KIM47076.1"/>
    <property type="molecule type" value="Genomic_DNA"/>
</dbReference>
<sequence length="111" mass="12938">MMREGNEYRRRNMVPTQEYPTKKKKRRTVEGEKNNFHDCPLVEKKKEKHKEMAKSTRQGGPHDANLISGWAGQGPSKLAASPISSRQKKRQTRTPSTRRSNRKEKVYDTQL</sequence>
<dbReference type="Proteomes" id="UP000053424">
    <property type="component" value="Unassembled WGS sequence"/>
</dbReference>
<evidence type="ECO:0000313" key="3">
    <source>
        <dbReference type="Proteomes" id="UP000053424"/>
    </source>
</evidence>
<evidence type="ECO:0000313" key="2">
    <source>
        <dbReference type="EMBL" id="KIM47076.1"/>
    </source>
</evidence>
<protein>
    <submittedName>
        <fullName evidence="2">Uncharacterized protein</fullName>
    </submittedName>
</protein>
<gene>
    <name evidence="2" type="ORF">M413DRAFT_269066</name>
</gene>